<evidence type="ECO:0000313" key="2">
    <source>
        <dbReference type="Proteomes" id="UP000054928"/>
    </source>
</evidence>
<dbReference type="AlphaFoldDB" id="A0A0P1AW14"/>
<dbReference type="EMBL" id="CCYD01001640">
    <property type="protein sequence ID" value="CEG45644.1"/>
    <property type="molecule type" value="Genomic_DNA"/>
</dbReference>
<evidence type="ECO:0000313" key="1">
    <source>
        <dbReference type="EMBL" id="CEG45644.1"/>
    </source>
</evidence>
<sequence length="474" mass="53952">MRFFSPSTYLRHAPDKVEAAYKVFQKVGVDKVTTNLFDSSAYRKWSNYLDKAFPNEFKRVAQLKVVVLVEHGQDTLINSILTAQVGKGELPFTVYFEDALIEILANAKGVQKEFADRLDDALFNYSKYLQKLHGGPKDLRWKKYKSIGDRIEGKLFFELTTSNTKNLVDDDVAHPILSSKREGRREPHLYLRDAYNPDEAATILLMNAHVDKAKGDLFTSHEFQTWSKIIVDAFPEDLRLRAIIMDAALQNLDRKRLVDAISTAQLVNGKLLFDDYFIDELLVHSEYFESSLFRLSENLQSRGGDSRTIGEQLGGGLLVRHFGTRRLLDVINLPNVQKWYFSLPKKEGKTAASFLYHRLERQRIKFDAIGDAYLNAEGGAAKKMMKEVVEHVLELRMKTLMLEKAIVARSSEFDRWVANAVSLNADVATSVLPTLQKFLSNEKIVFYCADARPSSKEAKALVKEIQKAIKPSKT</sequence>
<dbReference type="RefSeq" id="XP_024582013.1">
    <property type="nucleotide sequence ID" value="XM_024716411.1"/>
</dbReference>
<proteinExistence type="predicted"/>
<reference evidence="2" key="1">
    <citation type="submission" date="2014-09" db="EMBL/GenBank/DDBJ databases">
        <authorList>
            <person name="Sharma Rahul"/>
            <person name="Thines Marco"/>
        </authorList>
    </citation>
    <scope>NUCLEOTIDE SEQUENCE [LARGE SCALE GENOMIC DNA]</scope>
</reference>
<protein>
    <submittedName>
        <fullName evidence="1">Uncharacterized protein</fullName>
    </submittedName>
</protein>
<keyword evidence="2" id="KW-1185">Reference proteome</keyword>
<organism evidence="1 2">
    <name type="scientific">Plasmopara halstedii</name>
    <name type="common">Downy mildew of sunflower</name>
    <dbReference type="NCBI Taxonomy" id="4781"/>
    <lineage>
        <taxon>Eukaryota</taxon>
        <taxon>Sar</taxon>
        <taxon>Stramenopiles</taxon>
        <taxon>Oomycota</taxon>
        <taxon>Peronosporomycetes</taxon>
        <taxon>Peronosporales</taxon>
        <taxon>Peronosporaceae</taxon>
        <taxon>Plasmopara</taxon>
    </lineage>
</organism>
<dbReference type="GeneID" id="36396982"/>
<accession>A0A0P1AW14</accession>
<name>A0A0P1AW14_PLAHL</name>
<dbReference type="Proteomes" id="UP000054928">
    <property type="component" value="Unassembled WGS sequence"/>
</dbReference>